<evidence type="ECO:0000256" key="1">
    <source>
        <dbReference type="ARBA" id="ARBA00004651"/>
    </source>
</evidence>
<feature type="transmembrane region" description="Helical" evidence="19">
    <location>
        <begin position="92"/>
        <end position="112"/>
    </location>
</feature>
<keyword evidence="6 19" id="KW-0812">Transmembrane</keyword>
<feature type="binding site" evidence="17">
    <location>
        <position position="72"/>
    </location>
    <ligand>
        <name>ATP</name>
        <dbReference type="ChEBI" id="CHEBI:30616"/>
    </ligand>
</feature>
<evidence type="ECO:0000256" key="2">
    <source>
        <dbReference type="ARBA" id="ARBA00005967"/>
    </source>
</evidence>
<keyword evidence="9 17" id="KW-0067">ATP-binding</keyword>
<keyword evidence="21" id="KW-1185">Reference proteome</keyword>
<evidence type="ECO:0000313" key="21">
    <source>
        <dbReference type="Proteomes" id="UP000214588"/>
    </source>
</evidence>
<keyword evidence="12 19" id="KW-0472">Membrane</keyword>
<dbReference type="GO" id="GO:0005524">
    <property type="term" value="F:ATP binding"/>
    <property type="evidence" value="ECO:0007669"/>
    <property type="project" value="UniProtKB-KW"/>
</dbReference>
<dbReference type="Pfam" id="PF01219">
    <property type="entry name" value="DAGK_prokar"/>
    <property type="match status" value="1"/>
</dbReference>
<feature type="transmembrane region" description="Helical" evidence="19">
    <location>
        <begin position="132"/>
        <end position="152"/>
    </location>
</feature>
<keyword evidence="7 17" id="KW-0547">Nucleotide-binding</keyword>
<feature type="transmembrane region" description="Helical" evidence="19">
    <location>
        <begin position="183"/>
        <end position="200"/>
    </location>
</feature>
<dbReference type="PANTHER" id="PTHR34299:SF1">
    <property type="entry name" value="DIACYLGLYCEROL KINASE"/>
    <property type="match status" value="1"/>
</dbReference>
<keyword evidence="18" id="KW-0479">Metal-binding</keyword>
<evidence type="ECO:0000256" key="4">
    <source>
        <dbReference type="ARBA" id="ARBA00022516"/>
    </source>
</evidence>
<evidence type="ECO:0000256" key="15">
    <source>
        <dbReference type="PIRSR" id="PIRSR600829-1"/>
    </source>
</evidence>
<dbReference type="RefSeq" id="WP_089024230.1">
    <property type="nucleotide sequence ID" value="NZ_NIQC01000028.1"/>
</dbReference>
<evidence type="ECO:0000256" key="6">
    <source>
        <dbReference type="ARBA" id="ARBA00022692"/>
    </source>
</evidence>
<dbReference type="GO" id="GO:0008654">
    <property type="term" value="P:phospholipid biosynthetic process"/>
    <property type="evidence" value="ECO:0007669"/>
    <property type="project" value="UniProtKB-KW"/>
</dbReference>
<keyword evidence="10 19" id="KW-1133">Transmembrane helix</keyword>
<feature type="binding site" evidence="16">
    <location>
        <position position="51"/>
    </location>
    <ligand>
        <name>substrate</name>
    </ligand>
</feature>
<feature type="binding site" evidence="18">
    <location>
        <position position="72"/>
    </location>
    <ligand>
        <name>a divalent metal cation</name>
        <dbReference type="ChEBI" id="CHEBI:60240"/>
    </ligand>
</feature>
<evidence type="ECO:0000256" key="19">
    <source>
        <dbReference type="SAM" id="Phobius"/>
    </source>
</evidence>
<feature type="transmembrane region" description="Helical" evidence="19">
    <location>
        <begin position="52"/>
        <end position="71"/>
    </location>
</feature>
<evidence type="ECO:0000256" key="12">
    <source>
        <dbReference type="ARBA" id="ARBA00023136"/>
    </source>
</evidence>
<dbReference type="OrthoDB" id="9789934at2"/>
<feature type="transmembrane region" description="Helical" evidence="19">
    <location>
        <begin position="159"/>
        <end position="177"/>
    </location>
</feature>
<proteinExistence type="inferred from homology"/>
<evidence type="ECO:0000256" key="13">
    <source>
        <dbReference type="ARBA" id="ARBA00023209"/>
    </source>
</evidence>
<keyword evidence="4" id="KW-0444">Lipid biosynthesis</keyword>
<dbReference type="PANTHER" id="PTHR34299">
    <property type="entry name" value="DIACYLGLYCEROL KINASE"/>
    <property type="match status" value="1"/>
</dbReference>
<comment type="caution">
    <text evidence="20">The sequence shown here is derived from an EMBL/GenBank/DDBJ whole genome shotgun (WGS) entry which is preliminary data.</text>
</comment>
<protein>
    <submittedName>
        <fullName evidence="20">Diacylglycerol kinase</fullName>
    </submittedName>
</protein>
<evidence type="ECO:0000256" key="14">
    <source>
        <dbReference type="ARBA" id="ARBA00023264"/>
    </source>
</evidence>
<feature type="active site" description="Proton acceptor" evidence="15">
    <location>
        <position position="65"/>
    </location>
</feature>
<evidence type="ECO:0000256" key="10">
    <source>
        <dbReference type="ARBA" id="ARBA00022989"/>
    </source>
</evidence>
<comment type="subcellular location">
    <subcellularLocation>
        <location evidence="1">Cell membrane</location>
        <topology evidence="1">Multi-pass membrane protein</topology>
    </subcellularLocation>
</comment>
<keyword evidence="3" id="KW-1003">Cell membrane</keyword>
<feature type="transmembrane region" description="Helical" evidence="19">
    <location>
        <begin position="29"/>
        <end position="46"/>
    </location>
</feature>
<keyword evidence="13" id="KW-0594">Phospholipid biosynthesis</keyword>
<comment type="cofactor">
    <cofactor evidence="18">
        <name>Mg(2+)</name>
        <dbReference type="ChEBI" id="CHEBI:18420"/>
    </cofactor>
    <text evidence="18">Mn(2+), Zn(2+), Cd(2+) and Co(2+) support activity to lesser extents.</text>
</comment>
<evidence type="ECO:0000256" key="9">
    <source>
        <dbReference type="ARBA" id="ARBA00022840"/>
    </source>
</evidence>
<evidence type="ECO:0000256" key="18">
    <source>
        <dbReference type="PIRSR" id="PIRSR600829-4"/>
    </source>
</evidence>
<comment type="similarity">
    <text evidence="2">Belongs to the bacterial diacylglycerol kinase family.</text>
</comment>
<keyword evidence="8 20" id="KW-0418">Kinase</keyword>
<evidence type="ECO:0000256" key="11">
    <source>
        <dbReference type="ARBA" id="ARBA00023098"/>
    </source>
</evidence>
<evidence type="ECO:0000313" key="20">
    <source>
        <dbReference type="EMBL" id="OWZ83064.1"/>
    </source>
</evidence>
<evidence type="ECO:0000256" key="8">
    <source>
        <dbReference type="ARBA" id="ARBA00022777"/>
    </source>
</evidence>
<dbReference type="AlphaFoldDB" id="A0A226BXK2"/>
<dbReference type="Gene3D" id="1.10.287.3610">
    <property type="match status" value="1"/>
</dbReference>
<organism evidence="20 21">
    <name type="scientific">Natranaerobius trueperi</name>
    <dbReference type="NCBI Taxonomy" id="759412"/>
    <lineage>
        <taxon>Bacteria</taxon>
        <taxon>Bacillati</taxon>
        <taxon>Bacillota</taxon>
        <taxon>Clostridia</taxon>
        <taxon>Natranaerobiales</taxon>
        <taxon>Natranaerobiaceae</taxon>
        <taxon>Natranaerobius</taxon>
    </lineage>
</organism>
<dbReference type="Proteomes" id="UP000214588">
    <property type="component" value="Unassembled WGS sequence"/>
</dbReference>
<dbReference type="EMBL" id="NIQC01000028">
    <property type="protein sequence ID" value="OWZ83064.1"/>
    <property type="molecule type" value="Genomic_DNA"/>
</dbReference>
<dbReference type="InterPro" id="IPR033717">
    <property type="entry name" value="UDPK"/>
</dbReference>
<name>A0A226BXK2_9FIRM</name>
<keyword evidence="11" id="KW-0443">Lipid metabolism</keyword>
<dbReference type="GO" id="GO:0005886">
    <property type="term" value="C:plasma membrane"/>
    <property type="evidence" value="ECO:0007669"/>
    <property type="project" value="UniProtKB-SubCell"/>
</dbReference>
<feature type="binding site" evidence="16">
    <location>
        <position position="65"/>
    </location>
    <ligand>
        <name>substrate</name>
    </ligand>
</feature>
<evidence type="ECO:0000256" key="16">
    <source>
        <dbReference type="PIRSR" id="PIRSR600829-2"/>
    </source>
</evidence>
<sequence>MKRRNLLDSFRYALKGIFYTVLTQPNMRYHIIAALLVLIIGHIIGIDLLERLLVTLSIFLVLITEMINTAIESTVDLYTKKQRQLAAIAKDVAAGAVMLASINSLIIGYFLFFKDINLLILELVSIIKNSPSEIIIGTCIIFIIITGGMAILLDNRTHFLSIIISSLSGIIFLHSLFYLKNLLFAAVLGLILFHMFFYLLKKIRKECTPVFKILWMINGVFLSLITIHLFE</sequence>
<keyword evidence="14" id="KW-1208">Phospholipid metabolism</keyword>
<dbReference type="InterPro" id="IPR000829">
    <property type="entry name" value="DAGK"/>
</dbReference>
<keyword evidence="18" id="KW-0460">Magnesium</keyword>
<evidence type="ECO:0000256" key="17">
    <source>
        <dbReference type="PIRSR" id="PIRSR600829-3"/>
    </source>
</evidence>
<gene>
    <name evidence="20" type="ORF">CDO51_10545</name>
</gene>
<dbReference type="InterPro" id="IPR036945">
    <property type="entry name" value="DAGK_sf"/>
</dbReference>
<accession>A0A226BXK2</accession>
<reference evidence="20 21" key="1">
    <citation type="submission" date="2017-06" db="EMBL/GenBank/DDBJ databases">
        <title>Draft Genome Sequence of Natranaerobius trueperi halophilic, alkalithermophilic bacteria from soda lakes.</title>
        <authorList>
            <person name="Zhao B."/>
        </authorList>
    </citation>
    <scope>NUCLEOTIDE SEQUENCE [LARGE SCALE GENOMIC DNA]</scope>
    <source>
        <strain evidence="20 21">DSM 18760</strain>
    </source>
</reference>
<dbReference type="GO" id="GO:0016301">
    <property type="term" value="F:kinase activity"/>
    <property type="evidence" value="ECO:0007669"/>
    <property type="project" value="UniProtKB-KW"/>
</dbReference>
<dbReference type="GO" id="GO:0046872">
    <property type="term" value="F:metal ion binding"/>
    <property type="evidence" value="ECO:0007669"/>
    <property type="project" value="UniProtKB-KW"/>
</dbReference>
<dbReference type="PROSITE" id="PS01069">
    <property type="entry name" value="DAGK_PROKAR"/>
    <property type="match status" value="1"/>
</dbReference>
<dbReference type="CDD" id="cd14265">
    <property type="entry name" value="UDPK_IM_like"/>
    <property type="match status" value="1"/>
</dbReference>
<feature type="transmembrane region" description="Helical" evidence="19">
    <location>
        <begin position="212"/>
        <end position="230"/>
    </location>
</feature>
<keyword evidence="5" id="KW-0808">Transferase</keyword>
<feature type="binding site" evidence="17">
    <location>
        <position position="12"/>
    </location>
    <ligand>
        <name>ATP</name>
        <dbReference type="ChEBI" id="CHEBI:30616"/>
    </ligand>
</feature>
<evidence type="ECO:0000256" key="3">
    <source>
        <dbReference type="ARBA" id="ARBA00022475"/>
    </source>
</evidence>
<evidence type="ECO:0000256" key="7">
    <source>
        <dbReference type="ARBA" id="ARBA00022741"/>
    </source>
</evidence>
<feature type="binding site" evidence="17">
    <location>
        <begin position="90"/>
        <end position="91"/>
    </location>
    <ligand>
        <name>ATP</name>
        <dbReference type="ChEBI" id="CHEBI:30616"/>
    </ligand>
</feature>
<evidence type="ECO:0000256" key="5">
    <source>
        <dbReference type="ARBA" id="ARBA00022679"/>
    </source>
</evidence>